<dbReference type="PANTHER" id="PTHR43143">
    <property type="entry name" value="METALLOPHOSPHOESTERASE, CALCINEURIN SUPERFAMILY"/>
    <property type="match status" value="1"/>
</dbReference>
<dbReference type="KEGG" id="sap:Sulac_3459"/>
<protein>
    <submittedName>
        <fullName evidence="2">Metallophosphoesterase</fullName>
    </submittedName>
</protein>
<dbReference type="SUPFAM" id="SSF56300">
    <property type="entry name" value="Metallo-dependent phosphatases"/>
    <property type="match status" value="1"/>
</dbReference>
<dbReference type="Pfam" id="PF00149">
    <property type="entry name" value="Metallophos"/>
    <property type="match status" value="1"/>
</dbReference>
<evidence type="ECO:0000259" key="1">
    <source>
        <dbReference type="Pfam" id="PF00149"/>
    </source>
</evidence>
<dbReference type="AlphaFoldDB" id="G8TUD5"/>
<dbReference type="Gene3D" id="3.60.21.10">
    <property type="match status" value="1"/>
</dbReference>
<feature type="domain" description="Calcineurin-like phosphoesterase" evidence="1">
    <location>
        <begin position="44"/>
        <end position="228"/>
    </location>
</feature>
<proteinExistence type="predicted"/>
<dbReference type="EMBL" id="CP003179">
    <property type="protein sequence ID" value="AEW06897.1"/>
    <property type="molecule type" value="Genomic_DNA"/>
</dbReference>
<dbReference type="InterPro" id="IPR029052">
    <property type="entry name" value="Metallo-depent_PP-like"/>
</dbReference>
<dbReference type="PATRIC" id="fig|679936.5.peg.3580"/>
<sequence length="300" mass="33445">MMPSITRRQLLQATWVGITGWALGTQYVVEPMAGPLVSPASRMFVHLSDFHWGYRGDYNRQPADTLERAWALIKGLTPPPAFVVVTGDLIQATDSATERLARLQAVKAMLDRLGLPYYTVPGEHDCYGDRGQSYRAVFGESHWIRTVAGFTLIGLDNVSQGPFIGSTQRQWLKAQLATRVPGRAVVLSHAPLYDVFLPWNWYTYDGAQVYQALTGIKEALFLYGHVHQAMTATRFERPNWAGLPLSWPYPEPGLMESLAGWPQGATHPDMGLGFNVVRWSDSGPMRVLRMGLAASREANR</sequence>
<keyword evidence="3" id="KW-1185">Reference proteome</keyword>
<reference evidence="3" key="1">
    <citation type="submission" date="2011-12" db="EMBL/GenBank/DDBJ databases">
        <title>The complete genome of chromosome of Sulfobacillus acidophilus DSM 10332.</title>
        <authorList>
            <person name="Lucas S."/>
            <person name="Han J."/>
            <person name="Lapidus A."/>
            <person name="Bruce D."/>
            <person name="Goodwin L."/>
            <person name="Pitluck S."/>
            <person name="Peters L."/>
            <person name="Kyrpides N."/>
            <person name="Mavromatis K."/>
            <person name="Ivanova N."/>
            <person name="Mikhailova N."/>
            <person name="Chertkov O."/>
            <person name="Saunders E."/>
            <person name="Detter J.C."/>
            <person name="Tapia R."/>
            <person name="Han C."/>
            <person name="Land M."/>
            <person name="Hauser L."/>
            <person name="Markowitz V."/>
            <person name="Cheng J.-F."/>
            <person name="Hugenholtz P."/>
            <person name="Woyke T."/>
            <person name="Wu D."/>
            <person name="Pukall R."/>
            <person name="Gehrich-Schroeter G."/>
            <person name="Schneider S."/>
            <person name="Klenk H.-P."/>
            <person name="Eisen J.A."/>
        </authorList>
    </citation>
    <scope>NUCLEOTIDE SEQUENCE [LARGE SCALE GENOMIC DNA]</scope>
    <source>
        <strain evidence="3">ATCC 700253 / DSM 10332 / NAL</strain>
    </source>
</reference>
<dbReference type="HOGENOM" id="CLU_056914_1_0_9"/>
<dbReference type="Proteomes" id="UP000005439">
    <property type="component" value="Chromosome"/>
</dbReference>
<dbReference type="InterPro" id="IPR051918">
    <property type="entry name" value="STPP_CPPED1"/>
</dbReference>
<evidence type="ECO:0000313" key="2">
    <source>
        <dbReference type="EMBL" id="AEW06897.1"/>
    </source>
</evidence>
<dbReference type="InterPro" id="IPR004843">
    <property type="entry name" value="Calcineurin-like_PHP"/>
</dbReference>
<dbReference type="GO" id="GO:0016787">
    <property type="term" value="F:hydrolase activity"/>
    <property type="evidence" value="ECO:0007669"/>
    <property type="project" value="InterPro"/>
</dbReference>
<name>G8TUD5_SULAD</name>
<accession>G8TUD5</accession>
<reference evidence="2 3" key="2">
    <citation type="journal article" date="2012" name="Stand. Genomic Sci.">
        <title>Complete genome sequence of the moderately thermophilic mineral-sulfide-oxidizing firmicute Sulfobacillus acidophilus type strain (NAL(T)).</title>
        <authorList>
            <person name="Anderson I."/>
            <person name="Chertkov O."/>
            <person name="Chen A."/>
            <person name="Saunders E."/>
            <person name="Lapidus A."/>
            <person name="Nolan M."/>
            <person name="Lucas S."/>
            <person name="Hammon N."/>
            <person name="Deshpande S."/>
            <person name="Cheng J.F."/>
            <person name="Han C."/>
            <person name="Tapia R."/>
            <person name="Goodwin L.A."/>
            <person name="Pitluck S."/>
            <person name="Liolios K."/>
            <person name="Pagani I."/>
            <person name="Ivanova N."/>
            <person name="Mikhailova N."/>
            <person name="Pati A."/>
            <person name="Palaniappan K."/>
            <person name="Land M."/>
            <person name="Pan C."/>
            <person name="Rohde M."/>
            <person name="Pukall R."/>
            <person name="Goker M."/>
            <person name="Detter J.C."/>
            <person name="Woyke T."/>
            <person name="Bristow J."/>
            <person name="Eisen J.A."/>
            <person name="Markowitz V."/>
            <person name="Hugenholtz P."/>
            <person name="Kyrpides N.C."/>
            <person name="Klenk H.P."/>
            <person name="Mavromatis K."/>
        </authorList>
    </citation>
    <scope>NUCLEOTIDE SEQUENCE [LARGE SCALE GENOMIC DNA]</scope>
    <source>
        <strain evidence="3">ATCC 700253 / DSM 10332 / NAL</strain>
    </source>
</reference>
<organism evidence="2 3">
    <name type="scientific">Sulfobacillus acidophilus (strain ATCC 700253 / DSM 10332 / NAL)</name>
    <dbReference type="NCBI Taxonomy" id="679936"/>
    <lineage>
        <taxon>Bacteria</taxon>
        <taxon>Bacillati</taxon>
        <taxon>Bacillota</taxon>
        <taxon>Clostridia</taxon>
        <taxon>Eubacteriales</taxon>
        <taxon>Clostridiales Family XVII. Incertae Sedis</taxon>
        <taxon>Sulfobacillus</taxon>
    </lineage>
</organism>
<dbReference type="STRING" id="679936.Sulac_3459"/>
<gene>
    <name evidence="2" type="ordered locus">Sulac_3459</name>
</gene>
<dbReference type="PANTHER" id="PTHR43143:SF1">
    <property type="entry name" value="SERINE_THREONINE-PROTEIN PHOSPHATASE CPPED1"/>
    <property type="match status" value="1"/>
</dbReference>
<evidence type="ECO:0000313" key="3">
    <source>
        <dbReference type="Proteomes" id="UP000005439"/>
    </source>
</evidence>